<proteinExistence type="predicted"/>
<name>A0A484MLU3_9ASTE</name>
<keyword evidence="2" id="KW-1185">Reference proteome</keyword>
<dbReference type="Proteomes" id="UP000595140">
    <property type="component" value="Unassembled WGS sequence"/>
</dbReference>
<dbReference type="OrthoDB" id="1306280at2759"/>
<evidence type="ECO:0000313" key="2">
    <source>
        <dbReference type="Proteomes" id="UP000595140"/>
    </source>
</evidence>
<dbReference type="PANTHER" id="PTHR47074:SF21">
    <property type="entry name" value="RNASE H TYPE-1 DOMAIN-CONTAINING PROTEIN"/>
    <property type="match status" value="1"/>
</dbReference>
<dbReference type="PANTHER" id="PTHR47074">
    <property type="entry name" value="BNAC02G40300D PROTEIN"/>
    <property type="match status" value="1"/>
</dbReference>
<dbReference type="AlphaFoldDB" id="A0A484MLU3"/>
<reference evidence="1 2" key="1">
    <citation type="submission" date="2018-04" db="EMBL/GenBank/DDBJ databases">
        <authorList>
            <person name="Vogel A."/>
        </authorList>
    </citation>
    <scope>NUCLEOTIDE SEQUENCE [LARGE SCALE GENOMIC DNA]</scope>
</reference>
<dbReference type="EMBL" id="OOIL02003924">
    <property type="protein sequence ID" value="VFQ89923.1"/>
    <property type="molecule type" value="Genomic_DNA"/>
</dbReference>
<organism evidence="1 2">
    <name type="scientific">Cuscuta campestris</name>
    <dbReference type="NCBI Taxonomy" id="132261"/>
    <lineage>
        <taxon>Eukaryota</taxon>
        <taxon>Viridiplantae</taxon>
        <taxon>Streptophyta</taxon>
        <taxon>Embryophyta</taxon>
        <taxon>Tracheophyta</taxon>
        <taxon>Spermatophyta</taxon>
        <taxon>Magnoliopsida</taxon>
        <taxon>eudicotyledons</taxon>
        <taxon>Gunneridae</taxon>
        <taxon>Pentapetalae</taxon>
        <taxon>asterids</taxon>
        <taxon>lamiids</taxon>
        <taxon>Solanales</taxon>
        <taxon>Convolvulaceae</taxon>
        <taxon>Cuscuteae</taxon>
        <taxon>Cuscuta</taxon>
        <taxon>Cuscuta subgen. Grammica</taxon>
        <taxon>Cuscuta sect. Cleistogrammica</taxon>
    </lineage>
</organism>
<evidence type="ECO:0008006" key="3">
    <source>
        <dbReference type="Google" id="ProtNLM"/>
    </source>
</evidence>
<sequence length="222" mass="25089">MFSLIALGLKESSNISQPVLVSSTLLLLPPINIPWHIWKELNVIIYEDRADFSTGALMDSISMFVRQWLLAKKIADAWLTANKLLPVFPRVAKIQVVKWLAPLKGRLKFKIDDSFTSKSKRGAEILRDEEGRFAHAASFQVAGSSPYHAELDASIKGIKWALTFFPLLVYETDALEILRRLENYSHFAQSPSPIDILATLIFENDILKSHTLCEEPSCRSFT</sequence>
<dbReference type="InterPro" id="IPR052929">
    <property type="entry name" value="RNase_H-like_EbsB-rel"/>
</dbReference>
<protein>
    <recommendedName>
        <fullName evidence="3">RNase H type-1 domain-containing protein</fullName>
    </recommendedName>
</protein>
<accession>A0A484MLU3</accession>
<evidence type="ECO:0000313" key="1">
    <source>
        <dbReference type="EMBL" id="VFQ89923.1"/>
    </source>
</evidence>
<gene>
    <name evidence="1" type="ORF">CCAM_LOCUS31699</name>
</gene>